<reference evidence="1 2" key="1">
    <citation type="journal article" date="2016" name="Nat. Commun.">
        <title>Extremotolerant tardigrade genome and improved radiotolerance of human cultured cells by tardigrade-unique protein.</title>
        <authorList>
            <person name="Hashimoto T."/>
            <person name="Horikawa D.D."/>
            <person name="Saito Y."/>
            <person name="Kuwahara H."/>
            <person name="Kozuka-Hata H."/>
            <person name="Shin-I T."/>
            <person name="Minakuchi Y."/>
            <person name="Ohishi K."/>
            <person name="Motoyama A."/>
            <person name="Aizu T."/>
            <person name="Enomoto A."/>
            <person name="Kondo K."/>
            <person name="Tanaka S."/>
            <person name="Hara Y."/>
            <person name="Koshikawa S."/>
            <person name="Sagara H."/>
            <person name="Miura T."/>
            <person name="Yokobori S."/>
            <person name="Miyagawa K."/>
            <person name="Suzuki Y."/>
            <person name="Kubo T."/>
            <person name="Oyama M."/>
            <person name="Kohara Y."/>
            <person name="Fujiyama A."/>
            <person name="Arakawa K."/>
            <person name="Katayama T."/>
            <person name="Toyoda A."/>
            <person name="Kunieda T."/>
        </authorList>
    </citation>
    <scope>NUCLEOTIDE SEQUENCE [LARGE SCALE GENOMIC DNA]</scope>
    <source>
        <strain evidence="1 2">YOKOZUNA-1</strain>
    </source>
</reference>
<protein>
    <submittedName>
        <fullName evidence="1">Uncharacterized protein</fullName>
    </submittedName>
</protein>
<accession>A0A1D1UHT7</accession>
<comment type="caution">
    <text evidence="1">The sequence shown here is derived from an EMBL/GenBank/DDBJ whole genome shotgun (WGS) entry which is preliminary data.</text>
</comment>
<dbReference type="AlphaFoldDB" id="A0A1D1UHT7"/>
<dbReference type="EMBL" id="BDGG01000001">
    <property type="protein sequence ID" value="GAU89246.1"/>
    <property type="molecule type" value="Genomic_DNA"/>
</dbReference>
<organism evidence="1 2">
    <name type="scientific">Ramazzottius varieornatus</name>
    <name type="common">Water bear</name>
    <name type="synonym">Tardigrade</name>
    <dbReference type="NCBI Taxonomy" id="947166"/>
    <lineage>
        <taxon>Eukaryota</taxon>
        <taxon>Metazoa</taxon>
        <taxon>Ecdysozoa</taxon>
        <taxon>Tardigrada</taxon>
        <taxon>Eutardigrada</taxon>
        <taxon>Parachela</taxon>
        <taxon>Hypsibioidea</taxon>
        <taxon>Ramazzottiidae</taxon>
        <taxon>Ramazzottius</taxon>
    </lineage>
</organism>
<name>A0A1D1UHT7_RAMVA</name>
<gene>
    <name evidence="1" type="primary">RvY_01818-1</name>
    <name evidence="1" type="synonym">RvY_01818.1</name>
    <name evidence="1" type="ORF">RvY_01818</name>
</gene>
<keyword evidence="2" id="KW-1185">Reference proteome</keyword>
<sequence>MPSLSNEVRKSRRSKLLVNQGRHFQYDVAMVDLNRLIVQEYPVRNLPEIPLVHPEAKNVQWLNLTGDFRWYSDHFIFQFCRFDFIYGFLVRKRRPRIIKEYTVLIHVRKENLLAPFNVELGHLARRRSSDIQVTRFKHGIFHKWSEDSFGFLQHDEENGQKLADTW</sequence>
<evidence type="ECO:0000313" key="1">
    <source>
        <dbReference type="EMBL" id="GAU89246.1"/>
    </source>
</evidence>
<evidence type="ECO:0000313" key="2">
    <source>
        <dbReference type="Proteomes" id="UP000186922"/>
    </source>
</evidence>
<dbReference type="Proteomes" id="UP000186922">
    <property type="component" value="Unassembled WGS sequence"/>
</dbReference>
<proteinExistence type="predicted"/>